<dbReference type="PROSITE" id="PS50109">
    <property type="entry name" value="HIS_KIN"/>
    <property type="match status" value="1"/>
</dbReference>
<evidence type="ECO:0000256" key="11">
    <source>
        <dbReference type="ARBA" id="ARBA00023136"/>
    </source>
</evidence>
<dbReference type="PANTHER" id="PTHR45453">
    <property type="entry name" value="PHOSPHATE REGULON SENSOR PROTEIN PHOR"/>
    <property type="match status" value="1"/>
</dbReference>
<dbReference type="SMART" id="SM00388">
    <property type="entry name" value="HisKA"/>
    <property type="match status" value="1"/>
</dbReference>
<evidence type="ECO:0000313" key="16">
    <source>
        <dbReference type="Proteomes" id="UP000535182"/>
    </source>
</evidence>
<dbReference type="InterPro" id="IPR036097">
    <property type="entry name" value="HisK_dim/P_sf"/>
</dbReference>
<dbReference type="RefSeq" id="WP_183980052.1">
    <property type="nucleotide sequence ID" value="NZ_JACHEB010000010.1"/>
</dbReference>
<evidence type="ECO:0000256" key="10">
    <source>
        <dbReference type="ARBA" id="ARBA00023012"/>
    </source>
</evidence>
<dbReference type="FunFam" id="1.10.287.130:FF:000008">
    <property type="entry name" value="Two-component sensor histidine kinase"/>
    <property type="match status" value="1"/>
</dbReference>
<dbReference type="EMBL" id="JACHEB010000010">
    <property type="protein sequence ID" value="MBB5330542.1"/>
    <property type="molecule type" value="Genomic_DNA"/>
</dbReference>
<dbReference type="Gene3D" id="3.30.565.10">
    <property type="entry name" value="Histidine kinase-like ATPase, C-terminal domain"/>
    <property type="match status" value="1"/>
</dbReference>
<dbReference type="InterPro" id="IPR004358">
    <property type="entry name" value="Sig_transdc_His_kin-like_C"/>
</dbReference>
<comment type="subcellular location">
    <subcellularLocation>
        <location evidence="2">Cell membrane</location>
    </subcellularLocation>
</comment>
<keyword evidence="6 15" id="KW-0808">Transferase</keyword>
<keyword evidence="5" id="KW-0597">Phosphoprotein</keyword>
<feature type="domain" description="PAS" evidence="14">
    <location>
        <begin position="107"/>
        <end position="142"/>
    </location>
</feature>
<keyword evidence="10" id="KW-0902">Two-component regulatory system</keyword>
<dbReference type="GO" id="GO:0000155">
    <property type="term" value="F:phosphorelay sensor kinase activity"/>
    <property type="evidence" value="ECO:0007669"/>
    <property type="project" value="InterPro"/>
</dbReference>
<reference evidence="15 16" key="1">
    <citation type="submission" date="2020-08" db="EMBL/GenBank/DDBJ databases">
        <title>Genomic Encyclopedia of Type Strains, Phase IV (KMG-V): Genome sequencing to study the core and pangenomes of soil and plant-associated prokaryotes.</title>
        <authorList>
            <person name="Whitman W."/>
        </authorList>
    </citation>
    <scope>NUCLEOTIDE SEQUENCE [LARGE SCALE GENOMIC DNA]</scope>
    <source>
        <strain evidence="15 16">X5P2</strain>
    </source>
</reference>
<keyword evidence="9" id="KW-0067">ATP-binding</keyword>
<dbReference type="GO" id="GO:0004721">
    <property type="term" value="F:phosphoprotein phosphatase activity"/>
    <property type="evidence" value="ECO:0007669"/>
    <property type="project" value="TreeGrafter"/>
</dbReference>
<evidence type="ECO:0000256" key="7">
    <source>
        <dbReference type="ARBA" id="ARBA00022741"/>
    </source>
</evidence>
<dbReference type="SMART" id="SM00091">
    <property type="entry name" value="PAS"/>
    <property type="match status" value="1"/>
</dbReference>
<evidence type="ECO:0000259" key="13">
    <source>
        <dbReference type="PROSITE" id="PS50109"/>
    </source>
</evidence>
<evidence type="ECO:0000259" key="14">
    <source>
        <dbReference type="PROSITE" id="PS50112"/>
    </source>
</evidence>
<evidence type="ECO:0000256" key="6">
    <source>
        <dbReference type="ARBA" id="ARBA00022679"/>
    </source>
</evidence>
<evidence type="ECO:0000256" key="5">
    <source>
        <dbReference type="ARBA" id="ARBA00022553"/>
    </source>
</evidence>
<keyword evidence="11 12" id="KW-0472">Membrane</keyword>
<dbReference type="SUPFAM" id="SSF55874">
    <property type="entry name" value="ATPase domain of HSP90 chaperone/DNA topoisomerase II/histidine kinase"/>
    <property type="match status" value="1"/>
</dbReference>
<dbReference type="SUPFAM" id="SSF55785">
    <property type="entry name" value="PYP-like sensor domain (PAS domain)"/>
    <property type="match status" value="1"/>
</dbReference>
<keyword evidence="16" id="KW-1185">Reference proteome</keyword>
<dbReference type="Pfam" id="PF12860">
    <property type="entry name" value="PAS_7"/>
    <property type="match status" value="1"/>
</dbReference>
<keyword evidence="7" id="KW-0547">Nucleotide-binding</keyword>
<proteinExistence type="predicted"/>
<accession>A0A9X0QHH6</accession>
<evidence type="ECO:0000313" key="15">
    <source>
        <dbReference type="EMBL" id="MBB5330542.1"/>
    </source>
</evidence>
<dbReference type="Pfam" id="PF02518">
    <property type="entry name" value="HATPase_c"/>
    <property type="match status" value="1"/>
</dbReference>
<dbReference type="Pfam" id="PF00512">
    <property type="entry name" value="HisKA"/>
    <property type="match status" value="1"/>
</dbReference>
<dbReference type="InterPro" id="IPR050351">
    <property type="entry name" value="BphY/WalK/GraS-like"/>
</dbReference>
<keyword evidence="8 15" id="KW-0418">Kinase</keyword>
<evidence type="ECO:0000256" key="12">
    <source>
        <dbReference type="SAM" id="Phobius"/>
    </source>
</evidence>
<evidence type="ECO:0000256" key="3">
    <source>
        <dbReference type="ARBA" id="ARBA00012438"/>
    </source>
</evidence>
<dbReference type="Gene3D" id="3.30.450.20">
    <property type="entry name" value="PAS domain"/>
    <property type="match status" value="1"/>
</dbReference>
<dbReference type="CDD" id="cd00082">
    <property type="entry name" value="HisKA"/>
    <property type="match status" value="1"/>
</dbReference>
<dbReference type="InterPro" id="IPR000014">
    <property type="entry name" value="PAS"/>
</dbReference>
<keyword evidence="12" id="KW-1133">Transmembrane helix</keyword>
<dbReference type="InterPro" id="IPR003661">
    <property type="entry name" value="HisK_dim/P_dom"/>
</dbReference>
<dbReference type="EC" id="2.7.13.3" evidence="3"/>
<protein>
    <recommendedName>
        <fullName evidence="3">histidine kinase</fullName>
        <ecNumber evidence="3">2.7.13.3</ecNumber>
    </recommendedName>
</protein>
<feature type="transmembrane region" description="Helical" evidence="12">
    <location>
        <begin position="6"/>
        <end position="25"/>
    </location>
</feature>
<dbReference type="PANTHER" id="PTHR45453:SF1">
    <property type="entry name" value="PHOSPHATE REGULON SENSOR PROTEIN PHOR"/>
    <property type="match status" value="1"/>
</dbReference>
<dbReference type="AlphaFoldDB" id="A0A9X0QHH6"/>
<evidence type="ECO:0000256" key="8">
    <source>
        <dbReference type="ARBA" id="ARBA00022777"/>
    </source>
</evidence>
<evidence type="ECO:0000256" key="9">
    <source>
        <dbReference type="ARBA" id="ARBA00022840"/>
    </source>
</evidence>
<dbReference type="SUPFAM" id="SSF47384">
    <property type="entry name" value="Homodimeric domain of signal transducing histidine kinase"/>
    <property type="match status" value="1"/>
</dbReference>
<evidence type="ECO:0000256" key="2">
    <source>
        <dbReference type="ARBA" id="ARBA00004236"/>
    </source>
</evidence>
<dbReference type="SMART" id="SM00387">
    <property type="entry name" value="HATPase_c"/>
    <property type="match status" value="1"/>
</dbReference>
<organism evidence="15 16">
    <name type="scientific">Tunturiibacter gelidiferens</name>
    <dbReference type="NCBI Taxonomy" id="3069689"/>
    <lineage>
        <taxon>Bacteria</taxon>
        <taxon>Pseudomonadati</taxon>
        <taxon>Acidobacteriota</taxon>
        <taxon>Terriglobia</taxon>
        <taxon>Terriglobales</taxon>
        <taxon>Acidobacteriaceae</taxon>
        <taxon>Tunturiibacter</taxon>
    </lineage>
</organism>
<keyword evidence="4" id="KW-1003">Cell membrane</keyword>
<sequence length="456" mass="49731">MRRGVFFSVFLRVAIALVFLAFAGFSSVPQRWLMASLLVLAWAGISAFLFARSVRQDVNLLQDSAAAIPERQIDEVRPSFNDFDGLARAISVASGQVSRALNDASESRRELEAMIDSMQDAVVAVDPAGRIQWTNQRMQKLIPGASFSSAIRVGHALVQTIRDPEVLDCVRTALEQRVVSDGRSTSLLPGRIFEVNASPMPGGGAVAVLHDITRIEEVERTQRDFVANVSHELRTPLTSITGYVETLLDHEAALSQSAREFLTIILKNASRMNRLTEDLLVMARVESSEQELHPAPIPADILVRDAVQAMSGLVQDTESILEIGDISTTEVVADTDAILQVLSNLIENGIKYGQARNAAVCKVVVTSRDVSDPIEAVEFSVRDFGPGIASEHLGRIFERFYRVDKARSRESGGTGLGLAIARHMVQTHGGSIRAESELNAGSNFIFTLPKAQNLVE</sequence>
<dbReference type="InterPro" id="IPR005467">
    <property type="entry name" value="His_kinase_dom"/>
</dbReference>
<dbReference type="Proteomes" id="UP000535182">
    <property type="component" value="Unassembled WGS sequence"/>
</dbReference>
<dbReference type="FunFam" id="3.30.565.10:FF:000006">
    <property type="entry name" value="Sensor histidine kinase WalK"/>
    <property type="match status" value="1"/>
</dbReference>
<dbReference type="PRINTS" id="PR00344">
    <property type="entry name" value="BCTRLSENSOR"/>
</dbReference>
<dbReference type="GO" id="GO:0005524">
    <property type="term" value="F:ATP binding"/>
    <property type="evidence" value="ECO:0007669"/>
    <property type="project" value="UniProtKB-KW"/>
</dbReference>
<dbReference type="GO" id="GO:0005886">
    <property type="term" value="C:plasma membrane"/>
    <property type="evidence" value="ECO:0007669"/>
    <property type="project" value="UniProtKB-SubCell"/>
</dbReference>
<feature type="domain" description="Histidine kinase" evidence="13">
    <location>
        <begin position="228"/>
        <end position="452"/>
    </location>
</feature>
<name>A0A9X0QHH6_9BACT</name>
<evidence type="ECO:0000256" key="4">
    <source>
        <dbReference type="ARBA" id="ARBA00022475"/>
    </source>
</evidence>
<keyword evidence="12" id="KW-0812">Transmembrane</keyword>
<feature type="transmembrane region" description="Helical" evidence="12">
    <location>
        <begin position="32"/>
        <end position="51"/>
    </location>
</feature>
<comment type="caution">
    <text evidence="15">The sequence shown here is derived from an EMBL/GenBank/DDBJ whole genome shotgun (WGS) entry which is preliminary data.</text>
</comment>
<dbReference type="PROSITE" id="PS50112">
    <property type="entry name" value="PAS"/>
    <property type="match status" value="1"/>
</dbReference>
<comment type="catalytic activity">
    <reaction evidence="1">
        <text>ATP + protein L-histidine = ADP + protein N-phospho-L-histidine.</text>
        <dbReference type="EC" id="2.7.13.3"/>
    </reaction>
</comment>
<dbReference type="InterPro" id="IPR035965">
    <property type="entry name" value="PAS-like_dom_sf"/>
</dbReference>
<gene>
    <name evidence="15" type="ORF">HDF14_004177</name>
</gene>
<dbReference type="InterPro" id="IPR036890">
    <property type="entry name" value="HATPase_C_sf"/>
</dbReference>
<dbReference type="Gene3D" id="1.10.287.130">
    <property type="match status" value="1"/>
</dbReference>
<dbReference type="GO" id="GO:0016036">
    <property type="term" value="P:cellular response to phosphate starvation"/>
    <property type="evidence" value="ECO:0007669"/>
    <property type="project" value="TreeGrafter"/>
</dbReference>
<dbReference type="InterPro" id="IPR003594">
    <property type="entry name" value="HATPase_dom"/>
</dbReference>
<evidence type="ECO:0000256" key="1">
    <source>
        <dbReference type="ARBA" id="ARBA00000085"/>
    </source>
</evidence>